<keyword evidence="1 2" id="KW-0129">CBS domain</keyword>
<evidence type="ECO:0000313" key="5">
    <source>
        <dbReference type="Proteomes" id="UP000284333"/>
    </source>
</evidence>
<proteinExistence type="predicted"/>
<accession>A0A3S3A6K3</accession>
<dbReference type="InterPro" id="IPR000644">
    <property type="entry name" value="CBS_dom"/>
</dbReference>
<gene>
    <name evidence="4" type="ORF">EF834_08780</name>
</gene>
<dbReference type="InterPro" id="IPR046342">
    <property type="entry name" value="CBS_dom_sf"/>
</dbReference>
<dbReference type="PANTHER" id="PTHR43080:SF26">
    <property type="entry name" value="REGULATORY PROTEIN"/>
    <property type="match status" value="1"/>
</dbReference>
<feature type="domain" description="CBS" evidence="3">
    <location>
        <begin position="81"/>
        <end position="138"/>
    </location>
</feature>
<name>A0A3S3A6K3_9NOCA</name>
<dbReference type="InterPro" id="IPR051257">
    <property type="entry name" value="Diverse_CBS-Domain"/>
</dbReference>
<keyword evidence="5" id="KW-1185">Reference proteome</keyword>
<protein>
    <submittedName>
        <fullName evidence="4">CBS domain-containing protein</fullName>
    </submittedName>
</protein>
<evidence type="ECO:0000256" key="2">
    <source>
        <dbReference type="PROSITE-ProRule" id="PRU00703"/>
    </source>
</evidence>
<feature type="domain" description="CBS" evidence="3">
    <location>
        <begin position="10"/>
        <end position="69"/>
    </location>
</feature>
<dbReference type="Pfam" id="PF00571">
    <property type="entry name" value="CBS"/>
    <property type="match status" value="2"/>
</dbReference>
<dbReference type="Proteomes" id="UP000284333">
    <property type="component" value="Unassembled WGS sequence"/>
</dbReference>
<dbReference type="PROSITE" id="PS51371">
    <property type="entry name" value="CBS"/>
    <property type="match status" value="2"/>
</dbReference>
<dbReference type="SMART" id="SM00116">
    <property type="entry name" value="CBS"/>
    <property type="match status" value="2"/>
</dbReference>
<organism evidence="4 5">
    <name type="scientific">Rhodococcus spongiicola</name>
    <dbReference type="NCBI Taxonomy" id="2487352"/>
    <lineage>
        <taxon>Bacteria</taxon>
        <taxon>Bacillati</taxon>
        <taxon>Actinomycetota</taxon>
        <taxon>Actinomycetes</taxon>
        <taxon>Mycobacteriales</taxon>
        <taxon>Nocardiaceae</taxon>
        <taxon>Rhodococcus</taxon>
    </lineage>
</organism>
<comment type="caution">
    <text evidence="4">The sequence shown here is derived from an EMBL/GenBank/DDBJ whole genome shotgun (WGS) entry which is preliminary data.</text>
</comment>
<dbReference type="Gene3D" id="3.10.580.10">
    <property type="entry name" value="CBS-domain"/>
    <property type="match status" value="1"/>
</dbReference>
<evidence type="ECO:0000256" key="1">
    <source>
        <dbReference type="ARBA" id="ARBA00023122"/>
    </source>
</evidence>
<reference evidence="4 5" key="1">
    <citation type="submission" date="2018-11" db="EMBL/GenBank/DDBJ databases">
        <title>Rhodococcus spongicola sp. nov. and Rhodococcus xishaensis sp. nov. from marine sponges.</title>
        <authorList>
            <person name="Li L."/>
            <person name="Lin H.W."/>
        </authorList>
    </citation>
    <scope>NUCLEOTIDE SEQUENCE [LARGE SCALE GENOMIC DNA]</scope>
    <source>
        <strain evidence="4 5">LHW50502</strain>
    </source>
</reference>
<dbReference type="SUPFAM" id="SSF54631">
    <property type="entry name" value="CBS-domain pair"/>
    <property type="match status" value="1"/>
</dbReference>
<dbReference type="AlphaFoldDB" id="A0A3S3A6K3"/>
<dbReference type="EMBL" id="RKLN01000003">
    <property type="protein sequence ID" value="RVW03251.1"/>
    <property type="molecule type" value="Genomic_DNA"/>
</dbReference>
<dbReference type="PANTHER" id="PTHR43080">
    <property type="entry name" value="CBS DOMAIN-CONTAINING PROTEIN CBSX3, MITOCHONDRIAL"/>
    <property type="match status" value="1"/>
</dbReference>
<evidence type="ECO:0000259" key="3">
    <source>
        <dbReference type="PROSITE" id="PS51371"/>
    </source>
</evidence>
<evidence type="ECO:0000313" key="4">
    <source>
        <dbReference type="EMBL" id="RVW03251.1"/>
    </source>
</evidence>
<sequence length="145" mass="15180">MNPVRAGDIMTTRVVTIDEHATLAYAAHLLGPDPESALHVVDASGRLVGIVTATHLLDRIRALLNTIDLASTGWDSVSDTMTSPVLAVGADTDITHIVAALTDRDARTCTVPVVDGFTPIGAVTRLDLVRALSEGTPPPPPKRSA</sequence>